<organism evidence="1 2">
    <name type="scientific">Fimbriiglobus ruber</name>
    <dbReference type="NCBI Taxonomy" id="1908690"/>
    <lineage>
        <taxon>Bacteria</taxon>
        <taxon>Pseudomonadati</taxon>
        <taxon>Planctomycetota</taxon>
        <taxon>Planctomycetia</taxon>
        <taxon>Gemmatales</taxon>
        <taxon>Gemmataceae</taxon>
        <taxon>Fimbriiglobus</taxon>
    </lineage>
</organism>
<dbReference type="Proteomes" id="UP000214646">
    <property type="component" value="Unassembled WGS sequence"/>
</dbReference>
<comment type="caution">
    <text evidence="1">The sequence shown here is derived from an EMBL/GenBank/DDBJ whole genome shotgun (WGS) entry which is preliminary data.</text>
</comment>
<dbReference type="AlphaFoldDB" id="A0A225DVW1"/>
<keyword evidence="2" id="KW-1185">Reference proteome</keyword>
<name>A0A225DVW1_9BACT</name>
<dbReference type="RefSeq" id="WP_088253238.1">
    <property type="nucleotide sequence ID" value="NZ_NIDE01000002.1"/>
</dbReference>
<gene>
    <name evidence="1" type="ORF">FRUB_01843</name>
</gene>
<reference evidence="2" key="1">
    <citation type="submission" date="2017-06" db="EMBL/GenBank/DDBJ databases">
        <title>Genome analysis of Fimbriiglobus ruber SP5, the first member of the order Planctomycetales with confirmed chitinolytic capability.</title>
        <authorList>
            <person name="Ravin N.V."/>
            <person name="Rakitin A.L."/>
            <person name="Ivanova A.A."/>
            <person name="Beletsky A.V."/>
            <person name="Kulichevskaya I.S."/>
            <person name="Mardanov A.V."/>
            <person name="Dedysh S.N."/>
        </authorList>
    </citation>
    <scope>NUCLEOTIDE SEQUENCE [LARGE SCALE GENOMIC DNA]</scope>
    <source>
        <strain evidence="2">SP5</strain>
    </source>
</reference>
<accession>A0A225DVW1</accession>
<proteinExistence type="predicted"/>
<dbReference type="EMBL" id="NIDE01000002">
    <property type="protein sequence ID" value="OWK45512.1"/>
    <property type="molecule type" value="Genomic_DNA"/>
</dbReference>
<evidence type="ECO:0000313" key="1">
    <source>
        <dbReference type="EMBL" id="OWK45512.1"/>
    </source>
</evidence>
<evidence type="ECO:0000313" key="2">
    <source>
        <dbReference type="Proteomes" id="UP000214646"/>
    </source>
</evidence>
<sequence length="178" mass="20673">MKLSGHEINSHLRQKLEMPTGRHLYVVLGTYDRLDRYERVDFRETRSPSGQRLGDPVNINHSLLDRINDDELKRMVQTEASRTESVKDRLAKELDTLVAERLNGSSFLAIKNLEILFAYDLELNCLRIRATNQKHILILLPGEKVGDRITLFHEAQVQNHRTLPTNLVPENHLWELSE</sequence>
<dbReference type="OrthoDB" id="3078281at2"/>
<protein>
    <submittedName>
        <fullName evidence="1">Uncharacterized protein</fullName>
    </submittedName>
</protein>